<feature type="region of interest" description="Disordered" evidence="1">
    <location>
        <begin position="1"/>
        <end position="105"/>
    </location>
</feature>
<dbReference type="Proteomes" id="UP000054558">
    <property type="component" value="Unassembled WGS sequence"/>
</dbReference>
<protein>
    <submittedName>
        <fullName evidence="2">Uncharacterized protein</fullName>
    </submittedName>
</protein>
<sequence length="105" mass="11276">MASAQEGAAQQAALHAFLEQQEDSAAQAAAKAPSDQAVTHPLGQGSQEKEELAQEQREMHKFFEKQSQTAAAAAAHAPSDQEVTHSLDPEHSYNHCNIARSKVTI</sequence>
<dbReference type="AlphaFoldDB" id="A0A1Y1ILY5"/>
<gene>
    <name evidence="2" type="ORF">KFL_008260050</name>
</gene>
<feature type="compositionally biased region" description="Basic and acidic residues" evidence="1">
    <location>
        <begin position="47"/>
        <end position="64"/>
    </location>
</feature>
<name>A0A1Y1ILY5_KLENI</name>
<proteinExistence type="predicted"/>
<evidence type="ECO:0000313" key="2">
    <source>
        <dbReference type="EMBL" id="GAQ91653.1"/>
    </source>
</evidence>
<accession>A0A1Y1ILY5</accession>
<evidence type="ECO:0000256" key="1">
    <source>
        <dbReference type="SAM" id="MobiDB-lite"/>
    </source>
</evidence>
<reference evidence="2 3" key="1">
    <citation type="journal article" date="2014" name="Nat. Commun.">
        <title>Klebsormidium flaccidum genome reveals primary factors for plant terrestrial adaptation.</title>
        <authorList>
            <person name="Hori K."/>
            <person name="Maruyama F."/>
            <person name="Fujisawa T."/>
            <person name="Togashi T."/>
            <person name="Yamamoto N."/>
            <person name="Seo M."/>
            <person name="Sato S."/>
            <person name="Yamada T."/>
            <person name="Mori H."/>
            <person name="Tajima N."/>
            <person name="Moriyama T."/>
            <person name="Ikeuchi M."/>
            <person name="Watanabe M."/>
            <person name="Wada H."/>
            <person name="Kobayashi K."/>
            <person name="Saito M."/>
            <person name="Masuda T."/>
            <person name="Sasaki-Sekimoto Y."/>
            <person name="Mashiguchi K."/>
            <person name="Awai K."/>
            <person name="Shimojima M."/>
            <person name="Masuda S."/>
            <person name="Iwai M."/>
            <person name="Nobusawa T."/>
            <person name="Narise T."/>
            <person name="Kondo S."/>
            <person name="Saito H."/>
            <person name="Sato R."/>
            <person name="Murakawa M."/>
            <person name="Ihara Y."/>
            <person name="Oshima-Yamada Y."/>
            <person name="Ohtaka K."/>
            <person name="Satoh M."/>
            <person name="Sonobe K."/>
            <person name="Ishii M."/>
            <person name="Ohtani R."/>
            <person name="Kanamori-Sato M."/>
            <person name="Honoki R."/>
            <person name="Miyazaki D."/>
            <person name="Mochizuki H."/>
            <person name="Umetsu J."/>
            <person name="Higashi K."/>
            <person name="Shibata D."/>
            <person name="Kamiya Y."/>
            <person name="Sato N."/>
            <person name="Nakamura Y."/>
            <person name="Tabata S."/>
            <person name="Ida S."/>
            <person name="Kurokawa K."/>
            <person name="Ohta H."/>
        </authorList>
    </citation>
    <scope>NUCLEOTIDE SEQUENCE [LARGE SCALE GENOMIC DNA]</scope>
    <source>
        <strain evidence="2 3">NIES-2285</strain>
    </source>
</reference>
<evidence type="ECO:0000313" key="3">
    <source>
        <dbReference type="Proteomes" id="UP000054558"/>
    </source>
</evidence>
<dbReference type="EMBL" id="DF237775">
    <property type="protein sequence ID" value="GAQ91653.1"/>
    <property type="molecule type" value="Genomic_DNA"/>
</dbReference>
<feature type="compositionally biased region" description="Basic and acidic residues" evidence="1">
    <location>
        <begin position="82"/>
        <end position="93"/>
    </location>
</feature>
<keyword evidence="3" id="KW-1185">Reference proteome</keyword>
<organism evidence="2 3">
    <name type="scientific">Klebsormidium nitens</name>
    <name type="common">Green alga</name>
    <name type="synonym">Ulothrix nitens</name>
    <dbReference type="NCBI Taxonomy" id="105231"/>
    <lineage>
        <taxon>Eukaryota</taxon>
        <taxon>Viridiplantae</taxon>
        <taxon>Streptophyta</taxon>
        <taxon>Klebsormidiophyceae</taxon>
        <taxon>Klebsormidiales</taxon>
        <taxon>Klebsormidiaceae</taxon>
        <taxon>Klebsormidium</taxon>
    </lineage>
</organism>
<feature type="compositionally biased region" description="Low complexity" evidence="1">
    <location>
        <begin position="1"/>
        <end position="37"/>
    </location>
</feature>